<comment type="similarity">
    <text evidence="2">Belongs to the virb1 family.</text>
</comment>
<accession>A0ABW8YS14</accession>
<evidence type="ECO:0000256" key="4">
    <source>
        <dbReference type="SAM" id="SignalP"/>
    </source>
</evidence>
<dbReference type="SUPFAM" id="SSF48435">
    <property type="entry name" value="Bacterial muramidases"/>
    <property type="match status" value="1"/>
</dbReference>
<dbReference type="Pfam" id="PF01464">
    <property type="entry name" value="SLT"/>
    <property type="match status" value="1"/>
</dbReference>
<comment type="caution">
    <text evidence="6">The sequence shown here is derived from an EMBL/GenBank/DDBJ whole genome shotgun (WGS) entry which is preliminary data.</text>
</comment>
<evidence type="ECO:0000259" key="5">
    <source>
        <dbReference type="Pfam" id="PF01464"/>
    </source>
</evidence>
<keyword evidence="3 4" id="KW-0732">Signal</keyword>
<dbReference type="PANTHER" id="PTHR37423">
    <property type="entry name" value="SOLUBLE LYTIC MUREIN TRANSGLYCOSYLASE-RELATED"/>
    <property type="match status" value="1"/>
</dbReference>
<dbReference type="SUPFAM" id="SSF53955">
    <property type="entry name" value="Lysozyme-like"/>
    <property type="match status" value="1"/>
</dbReference>
<dbReference type="EMBL" id="JBELQC010000003">
    <property type="protein sequence ID" value="MFL9842742.1"/>
    <property type="molecule type" value="Genomic_DNA"/>
</dbReference>
<dbReference type="Gene3D" id="1.25.20.10">
    <property type="entry name" value="Bacterial muramidases"/>
    <property type="match status" value="1"/>
</dbReference>
<sequence length="590" mass="64100">MNARILLAAIALAIPAVGHAADDRATRYDQRASGDGVPSQLDREDREAYRAVFAAIREGRWADAQIKLDAMRPGLLHATARAELYLAKGSPRVELPQIMALLGQAPELPQAEQLTRLAKLRGATELPALPAAQRMIWHDGAPIRKRYRSASADAAAAQVATAMAPLIKADDASGAESLIESRSGDLDPETLTEWRQRVAWMYYTVGRDADARRVATVAQAGSGDFAPLADWVQGLAAWRQNDCAGAQAAFTAVAQRSSDTEKRTAGLYWASRADMACGRPDLVSARLQSAAQHSETFYGMLARQALGIRETPSQTEKFVAADWKALERRPNIRVAAALAEIGEDALASEVIKHQAKIGDARDHASLTRLAGRLDLPATQLWLTHNCPVGARPINEARYPAPDWTPDGGWRVDKALVYAHALQESKFDPRVQSPAGAYGLMQIMPAAATDIARKRGVSIGRADLTRPSTNIEVGQSYIEQLRDQPFTGGLLPKVIAAYNAGPTPVAAWNSQVRDKGDPLLYIESIPYWETRGYVMTVLRNYWMYEKNAGRESVSRAAMSQGLWPKVPGRDGAAAVRMTASIPDDERVAGAN</sequence>
<dbReference type="Gene3D" id="1.10.530.10">
    <property type="match status" value="1"/>
</dbReference>
<feature type="chain" id="PRO_5047032188" evidence="4">
    <location>
        <begin position="21"/>
        <end position="590"/>
    </location>
</feature>
<evidence type="ECO:0000313" key="6">
    <source>
        <dbReference type="EMBL" id="MFL9842742.1"/>
    </source>
</evidence>
<keyword evidence="7" id="KW-1185">Reference proteome</keyword>
<evidence type="ECO:0000256" key="3">
    <source>
        <dbReference type="ARBA" id="ARBA00022729"/>
    </source>
</evidence>
<dbReference type="InterPro" id="IPR023346">
    <property type="entry name" value="Lysozyme-like_dom_sf"/>
</dbReference>
<dbReference type="CDD" id="cd13401">
    <property type="entry name" value="Slt70-like"/>
    <property type="match status" value="1"/>
</dbReference>
<dbReference type="PANTHER" id="PTHR37423:SF2">
    <property type="entry name" value="MEMBRANE-BOUND LYTIC MUREIN TRANSGLYCOSYLASE C"/>
    <property type="match status" value="1"/>
</dbReference>
<protein>
    <submittedName>
        <fullName evidence="6">Lytic transglycosylase domain-containing protein</fullName>
    </submittedName>
</protein>
<organism evidence="6 7">
    <name type="scientific">Sphingomonas plantiphila</name>
    <dbReference type="NCBI Taxonomy" id="3163295"/>
    <lineage>
        <taxon>Bacteria</taxon>
        <taxon>Pseudomonadati</taxon>
        <taxon>Pseudomonadota</taxon>
        <taxon>Alphaproteobacteria</taxon>
        <taxon>Sphingomonadales</taxon>
        <taxon>Sphingomonadaceae</taxon>
        <taxon>Sphingomonas</taxon>
    </lineage>
</organism>
<dbReference type="RefSeq" id="WP_408080665.1">
    <property type="nucleotide sequence ID" value="NZ_JBELQC010000003.1"/>
</dbReference>
<dbReference type="InterPro" id="IPR008258">
    <property type="entry name" value="Transglycosylase_SLT_dom_1"/>
</dbReference>
<feature type="signal peptide" evidence="4">
    <location>
        <begin position="1"/>
        <end position="20"/>
    </location>
</feature>
<reference evidence="6 7" key="1">
    <citation type="submission" date="2024-06" db="EMBL/GenBank/DDBJ databases">
        <authorList>
            <person name="Kaempfer P."/>
            <person name="Viver T."/>
        </authorList>
    </citation>
    <scope>NUCLEOTIDE SEQUENCE [LARGE SCALE GENOMIC DNA]</scope>
    <source>
        <strain evidence="6 7">ST-64</strain>
    </source>
</reference>
<evidence type="ECO:0000256" key="2">
    <source>
        <dbReference type="ARBA" id="ARBA00009387"/>
    </source>
</evidence>
<proteinExistence type="inferred from homology"/>
<dbReference type="InterPro" id="IPR008939">
    <property type="entry name" value="Lytic_TGlycosylase_superhlx_U"/>
</dbReference>
<name>A0ABW8YS14_9SPHN</name>
<comment type="similarity">
    <text evidence="1">Belongs to the transglycosylase Slt family.</text>
</comment>
<evidence type="ECO:0000313" key="7">
    <source>
        <dbReference type="Proteomes" id="UP001629244"/>
    </source>
</evidence>
<gene>
    <name evidence="6" type="ORF">ABS767_17355</name>
</gene>
<evidence type="ECO:0000256" key="1">
    <source>
        <dbReference type="ARBA" id="ARBA00007734"/>
    </source>
</evidence>
<dbReference type="Proteomes" id="UP001629244">
    <property type="component" value="Unassembled WGS sequence"/>
</dbReference>
<feature type="domain" description="Transglycosylase SLT" evidence="5">
    <location>
        <begin position="409"/>
        <end position="515"/>
    </location>
</feature>